<dbReference type="InterPro" id="IPR000569">
    <property type="entry name" value="HECT_dom"/>
</dbReference>
<dbReference type="EC" id="2.3.2.26" evidence="4"/>
<comment type="catalytic activity">
    <reaction evidence="4">
        <text>S-ubiquitinyl-[E2 ubiquitin-conjugating enzyme]-L-cysteine + [acceptor protein]-L-lysine = [E2 ubiquitin-conjugating enzyme]-L-cysteine + N(6)-ubiquitinyl-[acceptor protein]-L-lysine.</text>
        <dbReference type="EC" id="2.3.2.26"/>
    </reaction>
</comment>
<dbReference type="SUPFAM" id="SSF56204">
    <property type="entry name" value="Hect, E3 ligase catalytic domain"/>
    <property type="match status" value="1"/>
</dbReference>
<feature type="region of interest" description="Disordered" evidence="5">
    <location>
        <begin position="1766"/>
        <end position="1790"/>
    </location>
</feature>
<dbReference type="GO" id="GO:0000209">
    <property type="term" value="P:protein polyubiquitination"/>
    <property type="evidence" value="ECO:0007669"/>
    <property type="project" value="TreeGrafter"/>
</dbReference>
<dbReference type="WBParaSite" id="TREG1_106420.1">
    <property type="protein sequence ID" value="TREG1_106420.1"/>
    <property type="gene ID" value="TREG1_106420"/>
</dbReference>
<evidence type="ECO:0000313" key="8">
    <source>
        <dbReference type="WBParaSite" id="TREG1_106420.1"/>
    </source>
</evidence>
<dbReference type="GO" id="GO:0016607">
    <property type="term" value="C:nuclear speck"/>
    <property type="evidence" value="ECO:0007669"/>
    <property type="project" value="TreeGrafter"/>
</dbReference>
<dbReference type="GO" id="GO:0061630">
    <property type="term" value="F:ubiquitin protein ligase activity"/>
    <property type="evidence" value="ECO:0007669"/>
    <property type="project" value="UniProtKB-UniRule"/>
</dbReference>
<evidence type="ECO:0000259" key="6">
    <source>
        <dbReference type="PROSITE" id="PS50237"/>
    </source>
</evidence>
<name>A0AA85IM39_TRIRE</name>
<organism evidence="7 8">
    <name type="scientific">Trichobilharzia regenti</name>
    <name type="common">Nasal bird schistosome</name>
    <dbReference type="NCBI Taxonomy" id="157069"/>
    <lineage>
        <taxon>Eukaryota</taxon>
        <taxon>Metazoa</taxon>
        <taxon>Spiralia</taxon>
        <taxon>Lophotrochozoa</taxon>
        <taxon>Platyhelminthes</taxon>
        <taxon>Trematoda</taxon>
        <taxon>Digenea</taxon>
        <taxon>Strigeidida</taxon>
        <taxon>Schistosomatoidea</taxon>
        <taxon>Schistosomatidae</taxon>
        <taxon>Trichobilharzia</taxon>
    </lineage>
</organism>
<evidence type="ECO:0000313" key="7">
    <source>
        <dbReference type="Proteomes" id="UP000050795"/>
    </source>
</evidence>
<comment type="similarity">
    <text evidence="4">Belongs to the UPL family. K-HECT subfamily.</text>
</comment>
<evidence type="ECO:0000256" key="3">
    <source>
        <dbReference type="PROSITE-ProRule" id="PRU00104"/>
    </source>
</evidence>
<dbReference type="Gene3D" id="3.30.2160.10">
    <property type="entry name" value="Hect, E3 ligase catalytic domain"/>
    <property type="match status" value="1"/>
</dbReference>
<keyword evidence="2 3" id="KW-0833">Ubl conjugation pathway</keyword>
<sequence>MLTTFLDPANYHQKQIICTKHREIRLHWLRRTVTYASIILSKLLNKLMIKAVTGTVPKHLTIQYNKKSLKCQTVLTTQLRNYVTCMSEILRMKMDSKTCELKVNDLFPLIETATPHEILESGIVLMLNEWFKFILSNIQNEYSAKISIKSLGDLHKDAHLSVLNSSLTYENIEILAKKLISVLELTEHFPVSTLSQLNFSEQLLTSPLRLFPQLIEKSVAEILNKEMFVEEHQPYFRQVDISGSYVSAQPLVSVKQLQDWILKTAAKIPWYMDELHNLGFVHDVNVTPGYISLLPPKYLMQQLNESPLESLQHSYHGGIFNWIGTNGGREIKWANPLRLNGFVRVMSSDRKLNQKPQLLGYLISRERNIGRSPAKQLNRLNCNHVKSEGKKLKCGKQIKPMNKLNEIVIGVDSEESSFIQTILTPWIAFDLGVLLEITHYSIQVNLISNNWPSLTSWQLQASNNGFLWKAISEHHIMPTGDPKVYWGLCGEKLWKVNVNQCYKERSWRFFRIQLLPTKTMSGNKLCFRSIEFYGNIHKVFTSADEDTQINAISYLNEFQPNTYVVPDIPVLLCDKVIRDSCDDFDCEIWPPASISNEVQIKYEQSHPENSITSLNCACMFGRIVSIKSTGRVTVEWLTDFQTTDLEWKRRITSHAIDIKGRCDIRLAIDKEIQMHSDLICKAISQIKNESQVRTSLSPSDEQDCEDISLKRMDATMNGTMSDSLIDQPVEESMICTREIQSETVQVSLTQITSYFLPLSFNWLTDALIPMFSRITPFIFASGSPNIIRDSPIMSTEVSNYSDTTSLYEYGVLCSTQTTSMEPYHQNTISEERKTLESTFNKQKQYFIDKTPSKYQSAGSYESNQKHIMTTSNFIHAVEPISFNSHREVMETHLSPPLAKQSSLFHHQNKISDFNLPRNVDETETNGVQLTDQNRQINIKKTGLNAINYENQNDKVSVRDYANECSENYFYSTDNYTDPNKYVIQPNHSSNLEVSPSENDLDDELEVFKQTVDITVSKNAQKNNLRAQNNSSPQFQLDLPICMRKQNQLKIDQWENIDPINFEVILDKCVNLKVLSDVQFLQLFEKKCDTVNSDSPSSIPSLKQGYPISESLINKTSSYTCGPHFHRCDHSSNSENSVTLQPSEQSPIAPITIRSDSYKQSSFSTLKPPNPPSMKTDKLLSQLSGFIPPFETRSRASNEPSTVRFEIPKVIKDPKYKQPSPGPSLLRNKRNGRKHYRARVFVDFKHSSNEKLQSPNPMSSSQCIQNNLIAHSTKCSVKERSFNMIPNTDTFGAQNSLHYLSPYCLKNENDYLISYMLNSCECREEFCGSGVPNPTSNRLSATFNRQYTLSYYLYECPPDMKTITGNSEQTQKLIPSCMGYYNNETFTEQLLNVLSMLHEIANFKFKNHMQDLIGYQETSETLSKGCCGVNYEYHDEQDCYDYHSRLERITEQFYSYRLNMKINSYCKDIWSVLSQNCWSAGQHNQNSHLLSTCDICQWIYILCTRYNFIIPLETRLQFWKVSCRGTSRAIAFFQKHMGINRALVTNQLTNTTESPSLPYRTEMQKQLRSGQVSEFENSFLWRASVVLMAKEKNDGDFTSTQSTAGHSLGSTSEVNTRPYCSNIIGTSAANQSSHRSGRFGTYFNSNQQNHLSNLGRLQRHMAVIPRPPQNFQPNTQKRRTDNFNEFYTPSSIDSFNNDPFWSTVVRLLLSHANLKQELEIEFDGEEGTGLGPTMEFYALLSAELRRYSHGLWVTDDRDTINETKKLSSISHEDSINHNENPQDDSLEDKSQNDFYVNPSMGLFPAPWPSNHLPPGCELRFYVLGIAVAKCLQDERQMDLPFSNAFLCLLCNNGKASELNNLINDSKSDEDGSRTRSNWFYNTLDIKHFTEIYPERGKFILQLKKYQYMKSELWHKYNGDELIQKDLELQTRLFATDLESLCLTMSFPSVSKNFGFSEFPLKDVYDWENDNNYNDLMNEDDKECDTVETLTTDLIDAYIQRSFEFAMQKGIQKQMNAFKNGFERVLPFNSLSIFLPYELGRLISGESIHQWTFDELWMYCEPAAGYTRKSRGFQMLIKVLADLEANERRSFICFVTGCPTLPPGGIKNIHPKIKVARKDGTTCGLYPSVNTCMHYLKLPEYNTEQELKQHLLAAACQKGFYLN</sequence>
<proteinExistence type="inferred from homology"/>
<comment type="pathway">
    <text evidence="4">Protein modification; protein ubiquitination.</text>
</comment>
<feature type="active site" description="Glycyl thioester intermediate" evidence="3">
    <location>
        <position position="2130"/>
    </location>
</feature>
<evidence type="ECO:0000256" key="5">
    <source>
        <dbReference type="SAM" id="MobiDB-lite"/>
    </source>
</evidence>
<dbReference type="GO" id="GO:0043161">
    <property type="term" value="P:proteasome-mediated ubiquitin-dependent protein catabolic process"/>
    <property type="evidence" value="ECO:0007669"/>
    <property type="project" value="TreeGrafter"/>
</dbReference>
<dbReference type="Proteomes" id="UP000050795">
    <property type="component" value="Unassembled WGS sequence"/>
</dbReference>
<evidence type="ECO:0000256" key="1">
    <source>
        <dbReference type="ARBA" id="ARBA00022679"/>
    </source>
</evidence>
<keyword evidence="1 4" id="KW-0808">Transferase</keyword>
<evidence type="ECO:0000256" key="2">
    <source>
        <dbReference type="ARBA" id="ARBA00022786"/>
    </source>
</evidence>
<reference evidence="7" key="1">
    <citation type="submission" date="2022-06" db="EMBL/GenBank/DDBJ databases">
        <authorList>
            <person name="Berger JAMES D."/>
            <person name="Berger JAMES D."/>
        </authorList>
    </citation>
    <scope>NUCLEOTIDE SEQUENCE [LARGE SCALE GENOMIC DNA]</scope>
</reference>
<dbReference type="Gene3D" id="3.30.2410.10">
    <property type="entry name" value="Hect, E3 ligase catalytic domain"/>
    <property type="match status" value="1"/>
</dbReference>
<dbReference type="PANTHER" id="PTHR45670:SF1">
    <property type="entry name" value="E3 UBIQUITIN-PROTEIN LIGASE HECTD1"/>
    <property type="match status" value="1"/>
</dbReference>
<dbReference type="PROSITE" id="PS50237">
    <property type="entry name" value="HECT"/>
    <property type="match status" value="1"/>
</dbReference>
<dbReference type="Gene3D" id="3.90.1750.10">
    <property type="entry name" value="Hect, E3 ligase catalytic domains"/>
    <property type="match status" value="2"/>
</dbReference>
<evidence type="ECO:0000256" key="4">
    <source>
        <dbReference type="RuleBase" id="RU369009"/>
    </source>
</evidence>
<dbReference type="InterPro" id="IPR035983">
    <property type="entry name" value="Hect_E3_ubiquitin_ligase"/>
</dbReference>
<feature type="domain" description="HECT" evidence="6">
    <location>
        <begin position="1709"/>
        <end position="2161"/>
    </location>
</feature>
<dbReference type="Pfam" id="PF00632">
    <property type="entry name" value="HECT"/>
    <property type="match status" value="1"/>
</dbReference>
<protein>
    <recommendedName>
        <fullName evidence="4">E3 ubiquitin-protein ligase</fullName>
        <ecNumber evidence="4">2.3.2.26</ecNumber>
    </recommendedName>
</protein>
<accession>A0AA85IM39</accession>
<keyword evidence="7" id="KW-1185">Reference proteome</keyword>
<feature type="compositionally biased region" description="Basic and acidic residues" evidence="5">
    <location>
        <begin position="1766"/>
        <end position="1775"/>
    </location>
</feature>
<comment type="function">
    <text evidence="4">E3 ubiquitin-protein ligase which accepts ubiquitin from an E2 ubiquitin-conjugating enzyme in the form of a thioester and then directly transfers the ubiquitin to targeted substrates.</text>
</comment>
<reference evidence="8" key="2">
    <citation type="submission" date="2023-11" db="UniProtKB">
        <authorList>
            <consortium name="WormBaseParasite"/>
        </authorList>
    </citation>
    <scope>IDENTIFICATION</scope>
</reference>
<dbReference type="InterPro" id="IPR045322">
    <property type="entry name" value="HECTD1/TRIP12-like"/>
</dbReference>
<dbReference type="SMART" id="SM00119">
    <property type="entry name" value="HECTc"/>
    <property type="match status" value="1"/>
</dbReference>
<dbReference type="PANTHER" id="PTHR45670">
    <property type="entry name" value="E3 UBIQUITIN-PROTEIN LIGASE TRIP12"/>
    <property type="match status" value="1"/>
</dbReference>